<dbReference type="Gene3D" id="2.50.20.10">
    <property type="entry name" value="Lipoprotein localisation LolA/LolB/LppX"/>
    <property type="match status" value="1"/>
</dbReference>
<feature type="signal peptide" evidence="1">
    <location>
        <begin position="1"/>
        <end position="17"/>
    </location>
</feature>
<dbReference type="CDD" id="cd16329">
    <property type="entry name" value="LolA_like"/>
    <property type="match status" value="1"/>
</dbReference>
<evidence type="ECO:0000313" key="2">
    <source>
        <dbReference type="EMBL" id="SCU76753.1"/>
    </source>
</evidence>
<organism evidence="2">
    <name type="scientific">Cupriavidus necator</name>
    <name type="common">Alcaligenes eutrophus</name>
    <name type="synonym">Ralstonia eutropha</name>
    <dbReference type="NCBI Taxonomy" id="106590"/>
    <lineage>
        <taxon>Bacteria</taxon>
        <taxon>Pseudomonadati</taxon>
        <taxon>Pseudomonadota</taxon>
        <taxon>Betaproteobacteria</taxon>
        <taxon>Burkholderiales</taxon>
        <taxon>Burkholderiaceae</taxon>
        <taxon>Cupriavidus</taxon>
    </lineage>
</organism>
<reference evidence="2" key="1">
    <citation type="submission" date="2016-09" db="EMBL/GenBank/DDBJ databases">
        <authorList>
            <person name="Capua I."/>
            <person name="De Benedictis P."/>
            <person name="Joannis T."/>
            <person name="Lombin L.H."/>
            <person name="Cattoli G."/>
        </authorList>
    </citation>
    <scope>NUCLEOTIDE SEQUENCE</scope>
    <source>
        <strain evidence="2">B9</strain>
    </source>
</reference>
<proteinExistence type="predicted"/>
<dbReference type="RefSeq" id="WP_340526475.1">
    <property type="nucleotide sequence ID" value="NZ_FMSH01000272.1"/>
</dbReference>
<feature type="chain" id="PRO_5009664822" description="DUF1329 domain-containing protein" evidence="1">
    <location>
        <begin position="18"/>
        <end position="460"/>
    </location>
</feature>
<dbReference type="Pfam" id="PF07044">
    <property type="entry name" value="DUF1329"/>
    <property type="match status" value="1"/>
</dbReference>
<evidence type="ECO:0008006" key="3">
    <source>
        <dbReference type="Google" id="ProtNLM"/>
    </source>
</evidence>
<gene>
    <name evidence="2" type="ORF">CNECB9_3430017</name>
</gene>
<dbReference type="AlphaFoldDB" id="A0A1K0IHF9"/>
<accession>A0A1K0IHF9</accession>
<dbReference type="EMBL" id="FMSH01000272">
    <property type="protein sequence ID" value="SCU76753.1"/>
    <property type="molecule type" value="Genomic_DNA"/>
</dbReference>
<evidence type="ECO:0000256" key="1">
    <source>
        <dbReference type="SAM" id="SignalP"/>
    </source>
</evidence>
<protein>
    <recommendedName>
        <fullName evidence="3">DUF1329 domain-containing protein</fullName>
    </recommendedName>
</protein>
<dbReference type="InterPro" id="IPR010752">
    <property type="entry name" value="DUF1329"/>
</dbReference>
<keyword evidence="1" id="KW-0732">Signal</keyword>
<sequence>MKSKAFLLCTLAGAVLAASQINAPSLAAMTPDEVKRLDGPLTPMGAERSANKDGSIPAWSGKWQAAPAGLAFRPGDAYPDPYASEQPLATITAQNLEQYRARLSDGQLAMFRLYPATFKMAIYPSHRDFRYGDAVYKAIQQHAPGTQLTSDANGLKDYPPTAPFPVPKNGLELMWNLRFSSAIAEEAAVYDQAVVYRDGKIAWGKWKYDIWSPVNGTAFEKGSPLINRTFARVETELPLRERGNIIVSHNFWDREGSDTARTWQYNPGTRRVRQAPEFGFDQPLGPGGFRTVDDDRLFNGSGERYDWKIVGKREIYIPYHNYKLADPAVKYAELLGPNHASPDLIRYELHRVWVLEAKLKPGFRHQYAKRVLYLDEDTWMAVLADNYDARGQLWRTNMQSSLFAYDARRYYPAVAFYHDLTAGSYLADRLTNEGKPVRLNSSPQFSEAYFSPDSVRGAGH</sequence>
<name>A0A1K0IHF9_CUPNE</name>